<gene>
    <name evidence="8" type="ORF">GRI58_06865</name>
</gene>
<dbReference type="PANTHER" id="PTHR10192">
    <property type="entry name" value="MOLYBDOPTERIN BIOSYNTHESIS PROTEIN"/>
    <property type="match status" value="1"/>
</dbReference>
<dbReference type="GO" id="GO:0046872">
    <property type="term" value="F:metal ion binding"/>
    <property type="evidence" value="ECO:0007669"/>
    <property type="project" value="UniProtKB-UniRule"/>
</dbReference>
<dbReference type="Proteomes" id="UP000439780">
    <property type="component" value="Unassembled WGS sequence"/>
</dbReference>
<evidence type="ECO:0000313" key="8">
    <source>
        <dbReference type="EMBL" id="MXP28541.1"/>
    </source>
</evidence>
<dbReference type="Gene3D" id="2.40.340.10">
    <property type="entry name" value="MoeA, C-terminal, domain IV"/>
    <property type="match status" value="1"/>
</dbReference>
<organism evidence="8 9">
    <name type="scientific">Qipengyuania algicida</name>
    <dbReference type="NCBI Taxonomy" id="1836209"/>
    <lineage>
        <taxon>Bacteria</taxon>
        <taxon>Pseudomonadati</taxon>
        <taxon>Pseudomonadota</taxon>
        <taxon>Alphaproteobacteria</taxon>
        <taxon>Sphingomonadales</taxon>
        <taxon>Erythrobacteraceae</taxon>
        <taxon>Qipengyuania</taxon>
    </lineage>
</organism>
<dbReference type="SUPFAM" id="SSF63882">
    <property type="entry name" value="MoeA N-terminal region -like"/>
    <property type="match status" value="1"/>
</dbReference>
<dbReference type="GO" id="GO:0061599">
    <property type="term" value="F:molybdopterin molybdotransferase activity"/>
    <property type="evidence" value="ECO:0007669"/>
    <property type="project" value="UniProtKB-UniRule"/>
</dbReference>
<comment type="caution">
    <text evidence="8">The sequence shown here is derived from an EMBL/GenBank/DDBJ whole genome shotgun (WGS) entry which is preliminary data.</text>
</comment>
<dbReference type="UniPathway" id="UPA00344"/>
<dbReference type="Pfam" id="PF03454">
    <property type="entry name" value="MoeA_C"/>
    <property type="match status" value="1"/>
</dbReference>
<dbReference type="SUPFAM" id="SSF53218">
    <property type="entry name" value="Molybdenum cofactor biosynthesis proteins"/>
    <property type="match status" value="1"/>
</dbReference>
<proteinExistence type="inferred from homology"/>
<dbReference type="InterPro" id="IPR005110">
    <property type="entry name" value="MoeA_linker/N"/>
</dbReference>
<dbReference type="CDD" id="cd00887">
    <property type="entry name" value="MoeA"/>
    <property type="match status" value="1"/>
</dbReference>
<evidence type="ECO:0000259" key="7">
    <source>
        <dbReference type="SMART" id="SM00852"/>
    </source>
</evidence>
<dbReference type="PANTHER" id="PTHR10192:SF5">
    <property type="entry name" value="GEPHYRIN"/>
    <property type="match status" value="1"/>
</dbReference>
<comment type="catalytic activity">
    <reaction evidence="5">
        <text>adenylyl-molybdopterin + molybdate = Mo-molybdopterin + AMP + H(+)</text>
        <dbReference type="Rhea" id="RHEA:35047"/>
        <dbReference type="ChEBI" id="CHEBI:15378"/>
        <dbReference type="ChEBI" id="CHEBI:36264"/>
        <dbReference type="ChEBI" id="CHEBI:62727"/>
        <dbReference type="ChEBI" id="CHEBI:71302"/>
        <dbReference type="ChEBI" id="CHEBI:456215"/>
        <dbReference type="EC" id="2.10.1.1"/>
    </reaction>
</comment>
<keyword evidence="6" id="KW-0479">Metal-binding</keyword>
<evidence type="ECO:0000256" key="4">
    <source>
        <dbReference type="ARBA" id="ARBA00023150"/>
    </source>
</evidence>
<dbReference type="InterPro" id="IPR038987">
    <property type="entry name" value="MoeA-like"/>
</dbReference>
<dbReference type="Gene3D" id="3.40.980.10">
    <property type="entry name" value="MoaB/Mog-like domain"/>
    <property type="match status" value="1"/>
</dbReference>
<evidence type="ECO:0000256" key="5">
    <source>
        <dbReference type="ARBA" id="ARBA00047317"/>
    </source>
</evidence>
<dbReference type="InterPro" id="IPR036688">
    <property type="entry name" value="MoeA_C_domain_IV_sf"/>
</dbReference>
<evidence type="ECO:0000256" key="2">
    <source>
        <dbReference type="ARBA" id="ARBA00005046"/>
    </source>
</evidence>
<dbReference type="InterPro" id="IPR036135">
    <property type="entry name" value="MoeA_linker/N_sf"/>
</dbReference>
<dbReference type="AlphaFoldDB" id="A0A845AHZ5"/>
<evidence type="ECO:0000256" key="1">
    <source>
        <dbReference type="ARBA" id="ARBA00002901"/>
    </source>
</evidence>
<evidence type="ECO:0000256" key="3">
    <source>
        <dbReference type="ARBA" id="ARBA00010763"/>
    </source>
</evidence>
<accession>A0A845AHZ5</accession>
<sequence>MTGPISLDLAWQRLLNYATPLASERIPADECCGRYLADDVIAQRSQPSHDLSAMDGYAVSGDEPWSVVGESRAGLPYGASLKSREAVLISTGAHCPAGTDAILIKENAVLDGDMVRSSETPSPGRHIRRQGFDFEYGQTVLSKGIAIGPAQIAVARSAGHRSLSVGRQPTVAIIECGDELVADPQNCPPDRLPASNGAMLAAMAEGCGARIIRIGPVSDEADKLAEAFGNAAAADLVVTSGGASVGDHDLVRPVLLELGAEIDFWKVAIRPGKPLLLARRGAQVILGLPGNPVSSYVTAFLFLLPLIRQMQAANSPLPHAHFLPIATAIEPGGERREFLRGKFGEKGIIPITERDSSALASLSHADVLIDRAIDAPAAKAGMAVPCYIL</sequence>
<dbReference type="Pfam" id="PF00994">
    <property type="entry name" value="MoCF_biosynth"/>
    <property type="match status" value="1"/>
</dbReference>
<dbReference type="PROSITE" id="PS01079">
    <property type="entry name" value="MOCF_BIOSYNTHESIS_2"/>
    <property type="match status" value="1"/>
</dbReference>
<dbReference type="Gene3D" id="2.170.190.11">
    <property type="entry name" value="Molybdopterin biosynthesis moea protein, domain 3"/>
    <property type="match status" value="1"/>
</dbReference>
<comment type="similarity">
    <text evidence="3 6">Belongs to the MoeA family.</text>
</comment>
<dbReference type="EMBL" id="WTYA01000004">
    <property type="protein sequence ID" value="MXP28541.1"/>
    <property type="molecule type" value="Genomic_DNA"/>
</dbReference>
<dbReference type="SMART" id="SM00852">
    <property type="entry name" value="MoCF_biosynth"/>
    <property type="match status" value="1"/>
</dbReference>
<comment type="pathway">
    <text evidence="2 6">Cofactor biosynthesis; molybdopterin biosynthesis.</text>
</comment>
<keyword evidence="6 8" id="KW-0808">Transferase</keyword>
<dbReference type="GO" id="GO:0006777">
    <property type="term" value="P:Mo-molybdopterin cofactor biosynthetic process"/>
    <property type="evidence" value="ECO:0007669"/>
    <property type="project" value="UniProtKB-UniRule"/>
</dbReference>
<keyword evidence="4 6" id="KW-0501">Molybdenum cofactor biosynthesis</keyword>
<keyword evidence="6" id="KW-0460">Magnesium</keyword>
<comment type="cofactor">
    <cofactor evidence="6">
        <name>Mg(2+)</name>
        <dbReference type="ChEBI" id="CHEBI:18420"/>
    </cofactor>
</comment>
<reference evidence="8 9" key="1">
    <citation type="submission" date="2019-12" db="EMBL/GenBank/DDBJ databases">
        <title>Genomic-based taxomic classification of the family Erythrobacteraceae.</title>
        <authorList>
            <person name="Xu L."/>
        </authorList>
    </citation>
    <scope>NUCLEOTIDE SEQUENCE [LARGE SCALE GENOMIC DNA]</scope>
    <source>
        <strain evidence="8 9">KEMB 9005-328</strain>
    </source>
</reference>
<dbReference type="Pfam" id="PF03453">
    <property type="entry name" value="MoeA_N"/>
    <property type="match status" value="1"/>
</dbReference>
<evidence type="ECO:0000313" key="9">
    <source>
        <dbReference type="Proteomes" id="UP000439780"/>
    </source>
</evidence>
<evidence type="ECO:0000256" key="6">
    <source>
        <dbReference type="RuleBase" id="RU365090"/>
    </source>
</evidence>
<dbReference type="SUPFAM" id="SSF63867">
    <property type="entry name" value="MoeA C-terminal domain-like"/>
    <property type="match status" value="1"/>
</dbReference>
<dbReference type="EC" id="2.10.1.1" evidence="6"/>
<dbReference type="RefSeq" id="WP_160752835.1">
    <property type="nucleotide sequence ID" value="NZ_WTYA01000004.1"/>
</dbReference>
<dbReference type="InterPro" id="IPR005111">
    <property type="entry name" value="MoeA_C_domain_IV"/>
</dbReference>
<dbReference type="InterPro" id="IPR008284">
    <property type="entry name" value="MoCF_biosynth_CS"/>
</dbReference>
<dbReference type="GO" id="GO:0005829">
    <property type="term" value="C:cytosol"/>
    <property type="evidence" value="ECO:0007669"/>
    <property type="project" value="TreeGrafter"/>
</dbReference>
<keyword evidence="9" id="KW-1185">Reference proteome</keyword>
<name>A0A845AHZ5_9SPHN</name>
<keyword evidence="6" id="KW-0500">Molybdenum</keyword>
<comment type="function">
    <text evidence="1 6">Catalyzes the insertion of molybdate into adenylated molybdopterin with the concomitant release of AMP.</text>
</comment>
<dbReference type="OrthoDB" id="9804758at2"/>
<dbReference type="Gene3D" id="3.90.105.10">
    <property type="entry name" value="Molybdopterin biosynthesis moea protein, domain 2"/>
    <property type="match status" value="1"/>
</dbReference>
<protein>
    <recommendedName>
        <fullName evidence="6">Molybdopterin molybdenumtransferase</fullName>
        <ecNumber evidence="6">2.10.1.1</ecNumber>
    </recommendedName>
</protein>
<dbReference type="InterPro" id="IPR036425">
    <property type="entry name" value="MoaB/Mog-like_dom_sf"/>
</dbReference>
<feature type="domain" description="MoaB/Mog" evidence="7">
    <location>
        <begin position="172"/>
        <end position="309"/>
    </location>
</feature>
<dbReference type="InterPro" id="IPR001453">
    <property type="entry name" value="MoaB/Mog_dom"/>
</dbReference>